<dbReference type="AlphaFoldDB" id="A0A142EMZ3"/>
<dbReference type="PATRIC" id="fig|1727163.4.peg.1820"/>
<reference evidence="1 2" key="2">
    <citation type="journal article" date="2016" name="Genome Announc.">
        <title>Complete Genome Sequence of Algoriphagus sp. Strain M8-2, Isolated from a Brackish Lake.</title>
        <authorList>
            <person name="Muraguchi Y."/>
            <person name="Kushimoto K."/>
            <person name="Ohtsubo Y."/>
            <person name="Suzuki T."/>
            <person name="Dohra H."/>
            <person name="Kimbara K."/>
            <person name="Shintani M."/>
        </authorList>
    </citation>
    <scope>NUCLEOTIDE SEQUENCE [LARGE SCALE GENOMIC DNA]</scope>
    <source>
        <strain evidence="1 2">M8-2</strain>
    </source>
</reference>
<name>A0A142EMZ3_9BACT</name>
<keyword evidence="2" id="KW-1185">Reference proteome</keyword>
<evidence type="ECO:0000313" key="1">
    <source>
        <dbReference type="EMBL" id="AMQ56498.1"/>
    </source>
</evidence>
<dbReference type="STRING" id="1727163.AO498_08720"/>
<protein>
    <submittedName>
        <fullName evidence="1">Uncharacterized protein</fullName>
    </submittedName>
</protein>
<proteinExistence type="predicted"/>
<dbReference type="Proteomes" id="UP000073816">
    <property type="component" value="Chromosome"/>
</dbReference>
<dbReference type="KEGG" id="alm:AO498_08720"/>
<accession>A0A142EMZ3</accession>
<gene>
    <name evidence="1" type="ORF">AO498_08720</name>
</gene>
<sequence>MVFIFLHKPNTMNLQTKETQEAAYQLAGLIYGISLDGIVTKNEYDALKNWCSVHEGLCENETFQQLYSRVHPIIEDGKVNHEELEEMKLILREFVADIGSEKLDRPNLFFLHGIFEGILASGDINTYEVYRLNQWLEKNEHLRDHYSFQELFELVHRVLEDQKVDDEEAKLLKSFFADQLA</sequence>
<dbReference type="EMBL" id="CP012836">
    <property type="protein sequence ID" value="AMQ56498.1"/>
    <property type="molecule type" value="Genomic_DNA"/>
</dbReference>
<evidence type="ECO:0000313" key="2">
    <source>
        <dbReference type="Proteomes" id="UP000073816"/>
    </source>
</evidence>
<reference evidence="2" key="1">
    <citation type="submission" date="2015-09" db="EMBL/GenBank/DDBJ databases">
        <title>Complete sequence of Algoriphagus sp. M8-2.</title>
        <authorList>
            <person name="Shintani M."/>
        </authorList>
    </citation>
    <scope>NUCLEOTIDE SEQUENCE [LARGE SCALE GENOMIC DNA]</scope>
    <source>
        <strain evidence="2">M8-2</strain>
    </source>
</reference>
<organism evidence="1 2">
    <name type="scientific">Algoriphagus sanaruensis</name>
    <dbReference type="NCBI Taxonomy" id="1727163"/>
    <lineage>
        <taxon>Bacteria</taxon>
        <taxon>Pseudomonadati</taxon>
        <taxon>Bacteroidota</taxon>
        <taxon>Cytophagia</taxon>
        <taxon>Cytophagales</taxon>
        <taxon>Cyclobacteriaceae</taxon>
        <taxon>Algoriphagus</taxon>
    </lineage>
</organism>